<dbReference type="Gene3D" id="3.20.20.100">
    <property type="entry name" value="NADP-dependent oxidoreductase domain"/>
    <property type="match status" value="1"/>
</dbReference>
<dbReference type="InterPro" id="IPR023210">
    <property type="entry name" value="NADP_OxRdtase_dom"/>
</dbReference>
<dbReference type="AlphaFoldDB" id="A0AAF0J4D9"/>
<gene>
    <name evidence="2" type="ORF">MNAN1_003763</name>
</gene>
<protein>
    <recommendedName>
        <fullName evidence="1">NADP-dependent oxidoreductase domain-containing protein</fullName>
    </recommendedName>
</protein>
<dbReference type="InterPro" id="IPR036812">
    <property type="entry name" value="NAD(P)_OxRdtase_dom_sf"/>
</dbReference>
<dbReference type="GO" id="GO:0016491">
    <property type="term" value="F:oxidoreductase activity"/>
    <property type="evidence" value="ECO:0007669"/>
    <property type="project" value="InterPro"/>
</dbReference>
<dbReference type="Proteomes" id="UP001213623">
    <property type="component" value="Chromosome 7"/>
</dbReference>
<evidence type="ECO:0000313" key="2">
    <source>
        <dbReference type="EMBL" id="WFD28749.1"/>
    </source>
</evidence>
<dbReference type="SUPFAM" id="SSF51430">
    <property type="entry name" value="NAD(P)-linked oxidoreductase"/>
    <property type="match status" value="1"/>
</dbReference>
<name>A0AAF0J4D9_9BASI</name>
<evidence type="ECO:0000313" key="3">
    <source>
        <dbReference type="Proteomes" id="UP001213623"/>
    </source>
</evidence>
<dbReference type="Pfam" id="PF00248">
    <property type="entry name" value="Aldo_ket_red"/>
    <property type="match status" value="1"/>
</dbReference>
<feature type="domain" description="NADP-dependent oxidoreductase" evidence="1">
    <location>
        <begin position="147"/>
        <end position="212"/>
    </location>
</feature>
<sequence length="340" mass="36935">MSSRPALRAMPRLLYGTAWKGTRTSDLVYEAFVQGFRGVDTAAQRKHYREDLVGDGLARACRDLSLCREDVWIQTKFTPLSGQDAQGPLPYNPADSVADQVCASFVHSLAHLHPGEALPDVRALLAQYAVRANPGGAHAEPPRQAVYLDSYLLHAPLPTLQGTLEAWAVMEALVDAGLVRYIGLSNVYDPHIFAVLFERARIKPYVLQNRWHSSTGHDVSLLALLSPILSPNAFPPPSDVDGTRPDGVTYQPFWTLTGNQKLLQSDAVALVSAQRSLTPAQVVYAFVSQGLGLPGLAACVLSGTTDSQHMREAVAAVRAAEADPWDEAELASLRQEVYGE</sequence>
<organism evidence="2 3">
    <name type="scientific">Malassezia nana</name>
    <dbReference type="NCBI Taxonomy" id="180528"/>
    <lineage>
        <taxon>Eukaryota</taxon>
        <taxon>Fungi</taxon>
        <taxon>Dikarya</taxon>
        <taxon>Basidiomycota</taxon>
        <taxon>Ustilaginomycotina</taxon>
        <taxon>Malasseziomycetes</taxon>
        <taxon>Malasseziales</taxon>
        <taxon>Malasseziaceae</taxon>
        <taxon>Malassezia</taxon>
    </lineage>
</organism>
<dbReference type="PANTHER" id="PTHR11732">
    <property type="entry name" value="ALDO/KETO REDUCTASE"/>
    <property type="match status" value="1"/>
</dbReference>
<proteinExistence type="predicted"/>
<accession>A0AAF0J4D9</accession>
<evidence type="ECO:0000259" key="1">
    <source>
        <dbReference type="Pfam" id="PF00248"/>
    </source>
</evidence>
<reference evidence="2" key="1">
    <citation type="submission" date="2023-03" db="EMBL/GenBank/DDBJ databases">
        <title>Mating type loci evolution in Malassezia.</title>
        <authorList>
            <person name="Coelho M.A."/>
        </authorList>
    </citation>
    <scope>NUCLEOTIDE SEQUENCE</scope>
    <source>
        <strain evidence="2">CBS 9557</strain>
    </source>
</reference>
<dbReference type="InterPro" id="IPR020471">
    <property type="entry name" value="AKR"/>
</dbReference>
<keyword evidence="3" id="KW-1185">Reference proteome</keyword>
<dbReference type="EMBL" id="CP119898">
    <property type="protein sequence ID" value="WFD28749.1"/>
    <property type="molecule type" value="Genomic_DNA"/>
</dbReference>